<dbReference type="InterPro" id="IPR011256">
    <property type="entry name" value="Reg_factor_effector_dom_sf"/>
</dbReference>
<accession>A0A7Y9JAL3</accession>
<evidence type="ECO:0008006" key="3">
    <source>
        <dbReference type="Google" id="ProtNLM"/>
    </source>
</evidence>
<reference evidence="1 2" key="1">
    <citation type="submission" date="2020-07" db="EMBL/GenBank/DDBJ databases">
        <title>Sequencing the genomes of 1000 actinobacteria strains.</title>
        <authorList>
            <person name="Klenk H.-P."/>
        </authorList>
    </citation>
    <scope>NUCLEOTIDE SEQUENCE [LARGE SCALE GENOMIC DNA]</scope>
    <source>
        <strain evidence="1 2">DSM 21350</strain>
    </source>
</reference>
<comment type="caution">
    <text evidence="1">The sequence shown here is derived from an EMBL/GenBank/DDBJ whole genome shotgun (WGS) entry which is preliminary data.</text>
</comment>
<dbReference type="InterPro" id="IPR006917">
    <property type="entry name" value="SOUL_heme-bd"/>
</dbReference>
<dbReference type="PANTHER" id="PTHR11220:SF58">
    <property type="entry name" value="SOUL HEME-BINDING FAMILY PROTEIN"/>
    <property type="match status" value="1"/>
</dbReference>
<keyword evidence="2" id="KW-1185">Reference proteome</keyword>
<gene>
    <name evidence="1" type="ORF">BJZ21_002048</name>
</gene>
<dbReference type="PANTHER" id="PTHR11220">
    <property type="entry name" value="HEME-BINDING PROTEIN-RELATED"/>
    <property type="match status" value="1"/>
</dbReference>
<organism evidence="1 2">
    <name type="scientific">Nocardioides panaciterrulae</name>
    <dbReference type="NCBI Taxonomy" id="661492"/>
    <lineage>
        <taxon>Bacteria</taxon>
        <taxon>Bacillati</taxon>
        <taxon>Actinomycetota</taxon>
        <taxon>Actinomycetes</taxon>
        <taxon>Propionibacteriales</taxon>
        <taxon>Nocardioidaceae</taxon>
        <taxon>Nocardioides</taxon>
    </lineage>
</organism>
<dbReference type="SUPFAM" id="SSF55136">
    <property type="entry name" value="Probable bacterial effector-binding domain"/>
    <property type="match status" value="1"/>
</dbReference>
<dbReference type="AlphaFoldDB" id="A0A7Y9JAL3"/>
<dbReference type="EMBL" id="JACCBG010000001">
    <property type="protein sequence ID" value="NYD41965.1"/>
    <property type="molecule type" value="Genomic_DNA"/>
</dbReference>
<protein>
    <recommendedName>
        <fullName evidence="3">Heme-binding protein</fullName>
    </recommendedName>
</protein>
<dbReference type="Gene3D" id="3.20.80.10">
    <property type="entry name" value="Regulatory factor, effector binding domain"/>
    <property type="match status" value="1"/>
</dbReference>
<sequence length="180" mass="20227">MTEQQPYVVLEKYPDFELRRYPDHLVAETEVGGAFELAGNVAFPRLARYIGGHNRSSRKMAMTAPVVQEQDPHSRRYVVGFVMPADVSAEDLPDPVDSKVHTRRVPAETAAAVRFSGRWSRRSFEKRTEQLLAALDSAGLDVVGAPRYARFDPPWTPWFLRRNEVVVPVAPGPGRAQGKR</sequence>
<name>A0A7Y9JAL3_9ACTN</name>
<evidence type="ECO:0000313" key="1">
    <source>
        <dbReference type="EMBL" id="NYD41965.1"/>
    </source>
</evidence>
<dbReference type="RefSeq" id="WP_179663640.1">
    <property type="nucleotide sequence ID" value="NZ_JACCBG010000001.1"/>
</dbReference>
<dbReference type="Pfam" id="PF04832">
    <property type="entry name" value="SOUL"/>
    <property type="match status" value="1"/>
</dbReference>
<dbReference type="Proteomes" id="UP000535511">
    <property type="component" value="Unassembled WGS sequence"/>
</dbReference>
<proteinExistence type="predicted"/>
<evidence type="ECO:0000313" key="2">
    <source>
        <dbReference type="Proteomes" id="UP000535511"/>
    </source>
</evidence>